<feature type="transmembrane region" description="Helical" evidence="5">
    <location>
        <begin position="99"/>
        <end position="124"/>
    </location>
</feature>
<dbReference type="InterPro" id="IPR011701">
    <property type="entry name" value="MFS"/>
</dbReference>
<protein>
    <submittedName>
        <fullName evidence="7">MFS transporter</fullName>
    </submittedName>
</protein>
<proteinExistence type="predicted"/>
<feature type="transmembrane region" description="Helical" evidence="5">
    <location>
        <begin position="278"/>
        <end position="298"/>
    </location>
</feature>
<dbReference type="RefSeq" id="WP_120373252.1">
    <property type="nucleotide sequence ID" value="NZ_RCHC01000003.1"/>
</dbReference>
<sequence>MKQNNKIFIAASLANGASFSMILPLLAPLVRKLELSELQAGAMVSIGALLMACAAIYISKNQNKFSIYQLLSIGFIGMAITWGMFTGVLMYGLNVQISVMLLFSLLMLARASTGIFMAMPQIALQTYVMTSYEEEKLRSKTMSKFGALNSVGVVFGPFLTTILLAWGMLTPLWTAIAILTVISVVIVVMFDQQEKMDVSPKNSISTESASNFAKQEHVQQNKSTDADEVEAEEHNVSLKRSMAWLVLGFSLYLAIVTVNLTAGFYIQDHFKTSIVQGATYFSQCSLLVGISLVVMQVLISKKLKWSVYTLLWVGLVAMSVALWISVSTEHLRVFQLAYVLYGVSVACLIPAFTTGAAQTAPKHQQAKVASWCTATQALSFVVGPMMSTGLYQWHTSYPYYFLMLTMLALMVFFAFKQFSPEKTAELVR</sequence>
<evidence type="ECO:0000256" key="4">
    <source>
        <dbReference type="SAM" id="MobiDB-lite"/>
    </source>
</evidence>
<feature type="transmembrane region" description="Helical" evidence="5">
    <location>
        <begin position="305"/>
        <end position="324"/>
    </location>
</feature>
<feature type="transmembrane region" description="Helical" evidence="5">
    <location>
        <begin position="38"/>
        <end position="58"/>
    </location>
</feature>
<feature type="transmembrane region" description="Helical" evidence="5">
    <location>
        <begin position="244"/>
        <end position="266"/>
    </location>
</feature>
<feature type="transmembrane region" description="Helical" evidence="5">
    <location>
        <begin position="70"/>
        <end position="93"/>
    </location>
</feature>
<dbReference type="PANTHER" id="PTHR23546:SF1">
    <property type="entry name" value="MEMBRANE PROTEIN"/>
    <property type="match status" value="1"/>
</dbReference>
<comment type="caution">
    <text evidence="7">The sequence shown here is derived from an EMBL/GenBank/DDBJ whole genome shotgun (WGS) entry which is preliminary data.</text>
</comment>
<dbReference type="EMBL" id="RCHC01000003">
    <property type="protein sequence ID" value="RLL23450.1"/>
    <property type="molecule type" value="Genomic_DNA"/>
</dbReference>
<dbReference type="PANTHER" id="PTHR23546">
    <property type="entry name" value="TRANSPORT PROTEIN"/>
    <property type="match status" value="1"/>
</dbReference>
<organism evidence="7 8">
    <name type="scientific">Acinetobacter chengduensis</name>
    <dbReference type="NCBI Taxonomy" id="2420890"/>
    <lineage>
        <taxon>Bacteria</taxon>
        <taxon>Pseudomonadati</taxon>
        <taxon>Pseudomonadota</taxon>
        <taxon>Gammaproteobacteria</taxon>
        <taxon>Moraxellales</taxon>
        <taxon>Moraxellaceae</taxon>
        <taxon>Acinetobacter</taxon>
    </lineage>
</organism>
<feature type="domain" description="Major facilitator superfamily (MFS) profile" evidence="6">
    <location>
        <begin position="4"/>
        <end position="423"/>
    </location>
</feature>
<feature type="transmembrane region" description="Helical" evidence="5">
    <location>
        <begin position="7"/>
        <end position="26"/>
    </location>
</feature>
<dbReference type="PROSITE" id="PS50850">
    <property type="entry name" value="MFS"/>
    <property type="match status" value="1"/>
</dbReference>
<feature type="transmembrane region" description="Helical" evidence="5">
    <location>
        <begin position="145"/>
        <end position="166"/>
    </location>
</feature>
<feature type="transmembrane region" description="Helical" evidence="5">
    <location>
        <begin position="368"/>
        <end position="391"/>
    </location>
</feature>
<keyword evidence="2 5" id="KW-1133">Transmembrane helix</keyword>
<feature type="transmembrane region" description="Helical" evidence="5">
    <location>
        <begin position="336"/>
        <end position="356"/>
    </location>
</feature>
<evidence type="ECO:0000313" key="8">
    <source>
        <dbReference type="Proteomes" id="UP000280271"/>
    </source>
</evidence>
<dbReference type="Proteomes" id="UP000280271">
    <property type="component" value="Unassembled WGS sequence"/>
</dbReference>
<keyword evidence="3 5" id="KW-0472">Membrane</keyword>
<evidence type="ECO:0000313" key="7">
    <source>
        <dbReference type="EMBL" id="RLL23450.1"/>
    </source>
</evidence>
<feature type="transmembrane region" description="Helical" evidence="5">
    <location>
        <begin position="397"/>
        <end position="415"/>
    </location>
</feature>
<name>A0ABX9TZ24_9GAMM</name>
<dbReference type="Gene3D" id="1.20.1250.20">
    <property type="entry name" value="MFS general substrate transporter like domains"/>
    <property type="match status" value="1"/>
</dbReference>
<feature type="region of interest" description="Disordered" evidence="4">
    <location>
        <begin position="201"/>
        <end position="230"/>
    </location>
</feature>
<keyword evidence="1 5" id="KW-0812">Transmembrane</keyword>
<evidence type="ECO:0000256" key="5">
    <source>
        <dbReference type="SAM" id="Phobius"/>
    </source>
</evidence>
<dbReference type="Pfam" id="PF07690">
    <property type="entry name" value="MFS_1"/>
    <property type="match status" value="1"/>
</dbReference>
<evidence type="ECO:0000256" key="1">
    <source>
        <dbReference type="ARBA" id="ARBA00022692"/>
    </source>
</evidence>
<evidence type="ECO:0000259" key="6">
    <source>
        <dbReference type="PROSITE" id="PS50850"/>
    </source>
</evidence>
<accession>A0ABX9TZ24</accession>
<feature type="transmembrane region" description="Helical" evidence="5">
    <location>
        <begin position="172"/>
        <end position="190"/>
    </location>
</feature>
<feature type="compositionally biased region" description="Polar residues" evidence="4">
    <location>
        <begin position="201"/>
        <end position="213"/>
    </location>
</feature>
<keyword evidence="8" id="KW-1185">Reference proteome</keyword>
<reference evidence="7 8" key="1">
    <citation type="submission" date="2018-09" db="EMBL/GenBank/DDBJ databases">
        <title>The draft genome of Acinetobacter sp. strains.</title>
        <authorList>
            <person name="Qin J."/>
            <person name="Feng Y."/>
            <person name="Zong Z."/>
        </authorList>
    </citation>
    <scope>NUCLEOTIDE SEQUENCE [LARGE SCALE GENOMIC DNA]</scope>
    <source>
        <strain evidence="7 8">WCHAc060005</strain>
    </source>
</reference>
<gene>
    <name evidence="7" type="ORF">D9K81_03480</name>
</gene>
<evidence type="ECO:0000256" key="3">
    <source>
        <dbReference type="ARBA" id="ARBA00023136"/>
    </source>
</evidence>
<dbReference type="SUPFAM" id="SSF103473">
    <property type="entry name" value="MFS general substrate transporter"/>
    <property type="match status" value="1"/>
</dbReference>
<dbReference type="InterPro" id="IPR020846">
    <property type="entry name" value="MFS_dom"/>
</dbReference>
<dbReference type="InterPro" id="IPR036259">
    <property type="entry name" value="MFS_trans_sf"/>
</dbReference>
<evidence type="ECO:0000256" key="2">
    <source>
        <dbReference type="ARBA" id="ARBA00022989"/>
    </source>
</evidence>